<dbReference type="RefSeq" id="WP_275663279.1">
    <property type="nucleotide sequence ID" value="NZ_CP022203.1"/>
</dbReference>
<gene>
    <name evidence="2" type="ORF">MYMAC_002724</name>
</gene>
<reference evidence="2 3" key="1">
    <citation type="submission" date="2017-06" db="EMBL/GenBank/DDBJ databases">
        <title>Sequencing and comparative analysis of myxobacterial genomes.</title>
        <authorList>
            <person name="Rupp O."/>
            <person name="Goesmann A."/>
            <person name="Sogaard-Andersen L."/>
        </authorList>
    </citation>
    <scope>NUCLEOTIDE SEQUENCE [LARGE SCALE GENOMIC DNA]</scope>
    <source>
        <strain evidence="2 3">DSM 14697</strain>
    </source>
</reference>
<proteinExistence type="predicted"/>
<name>A0A250JUE1_9BACT</name>
<evidence type="ECO:0000256" key="1">
    <source>
        <dbReference type="SAM" id="MobiDB-lite"/>
    </source>
</evidence>
<dbReference type="EMBL" id="CP022203">
    <property type="protein sequence ID" value="ATB47117.1"/>
    <property type="molecule type" value="Genomic_DNA"/>
</dbReference>
<dbReference type="KEGG" id="mmas:MYMAC_002724"/>
<keyword evidence="3" id="KW-1185">Reference proteome</keyword>
<organism evidence="2 3">
    <name type="scientific">Corallococcus macrosporus DSM 14697</name>
    <dbReference type="NCBI Taxonomy" id="1189310"/>
    <lineage>
        <taxon>Bacteria</taxon>
        <taxon>Pseudomonadati</taxon>
        <taxon>Myxococcota</taxon>
        <taxon>Myxococcia</taxon>
        <taxon>Myxococcales</taxon>
        <taxon>Cystobacterineae</taxon>
        <taxon>Myxococcaceae</taxon>
        <taxon>Corallococcus</taxon>
    </lineage>
</organism>
<sequence>MFSIKVRLRPDAAFTDEVQVSRREGGGLEARGRGGQVKRRRG</sequence>
<feature type="compositionally biased region" description="Basic and acidic residues" evidence="1">
    <location>
        <begin position="23"/>
        <end position="32"/>
    </location>
</feature>
<accession>A0A250JUE1</accession>
<dbReference type="AlphaFoldDB" id="A0A250JUE1"/>
<evidence type="ECO:0000313" key="3">
    <source>
        <dbReference type="Proteomes" id="UP000217343"/>
    </source>
</evidence>
<feature type="region of interest" description="Disordered" evidence="1">
    <location>
        <begin position="23"/>
        <end position="42"/>
    </location>
</feature>
<evidence type="ECO:0000313" key="2">
    <source>
        <dbReference type="EMBL" id="ATB47117.1"/>
    </source>
</evidence>
<dbReference type="Proteomes" id="UP000217343">
    <property type="component" value="Chromosome"/>
</dbReference>
<protein>
    <submittedName>
        <fullName evidence="2">Uncharacterized protein</fullName>
    </submittedName>
</protein>